<evidence type="ECO:0000256" key="2">
    <source>
        <dbReference type="ARBA" id="ARBA00022475"/>
    </source>
</evidence>
<evidence type="ECO:0000256" key="5">
    <source>
        <dbReference type="ARBA" id="ARBA00023136"/>
    </source>
</evidence>
<dbReference type="InterPro" id="IPR050250">
    <property type="entry name" value="Macrolide_Exporter_MacB"/>
</dbReference>
<protein>
    <submittedName>
        <fullName evidence="9">FtsX-like permease family protein</fullName>
    </submittedName>
</protein>
<dbReference type="EMBL" id="JAPRAT010000008">
    <property type="protein sequence ID" value="MCZ0702707.1"/>
    <property type="molecule type" value="Genomic_DNA"/>
</dbReference>
<dbReference type="PROSITE" id="PS51257">
    <property type="entry name" value="PROKAR_LIPOPROTEIN"/>
    <property type="match status" value="1"/>
</dbReference>
<feature type="transmembrane region" description="Helical" evidence="7">
    <location>
        <begin position="362"/>
        <end position="386"/>
    </location>
</feature>
<keyword evidence="2" id="KW-1003">Cell membrane</keyword>
<evidence type="ECO:0000256" key="1">
    <source>
        <dbReference type="ARBA" id="ARBA00004651"/>
    </source>
</evidence>
<reference evidence="9" key="1">
    <citation type="submission" date="2022-11" db="EMBL/GenBank/DDBJ databases">
        <title>WGS of Natronobacillus azotifigens 24KS-1, an anaerobic diazotrophic haloalkaliphile from soda-rich habitats.</title>
        <authorList>
            <person name="Sorokin D.Y."/>
            <person name="Merkel A.Y."/>
        </authorList>
    </citation>
    <scope>NUCLEOTIDE SEQUENCE</scope>
    <source>
        <strain evidence="9">24KS-1</strain>
    </source>
</reference>
<keyword evidence="3 7" id="KW-0812">Transmembrane</keyword>
<dbReference type="GO" id="GO:0005886">
    <property type="term" value="C:plasma membrane"/>
    <property type="evidence" value="ECO:0007669"/>
    <property type="project" value="UniProtKB-SubCell"/>
</dbReference>
<name>A0A9J6RBK2_9BACI</name>
<keyword evidence="4 7" id="KW-1133">Transmembrane helix</keyword>
<evidence type="ECO:0000256" key="6">
    <source>
        <dbReference type="ARBA" id="ARBA00038076"/>
    </source>
</evidence>
<evidence type="ECO:0000259" key="8">
    <source>
        <dbReference type="Pfam" id="PF02687"/>
    </source>
</evidence>
<dbReference type="PANTHER" id="PTHR30572">
    <property type="entry name" value="MEMBRANE COMPONENT OF TRANSPORTER-RELATED"/>
    <property type="match status" value="1"/>
</dbReference>
<feature type="transmembrane region" description="Helical" evidence="7">
    <location>
        <begin position="300"/>
        <end position="325"/>
    </location>
</feature>
<comment type="similarity">
    <text evidence="6">Belongs to the ABC-4 integral membrane protein family.</text>
</comment>
<evidence type="ECO:0000256" key="4">
    <source>
        <dbReference type="ARBA" id="ARBA00022989"/>
    </source>
</evidence>
<organism evidence="9 10">
    <name type="scientific">Natronobacillus azotifigens</name>
    <dbReference type="NCBI Taxonomy" id="472978"/>
    <lineage>
        <taxon>Bacteria</taxon>
        <taxon>Bacillati</taxon>
        <taxon>Bacillota</taxon>
        <taxon>Bacilli</taxon>
        <taxon>Bacillales</taxon>
        <taxon>Bacillaceae</taxon>
        <taxon>Natronobacillus</taxon>
    </lineage>
</organism>
<dbReference type="Pfam" id="PF02687">
    <property type="entry name" value="FtsX"/>
    <property type="match status" value="1"/>
</dbReference>
<keyword evidence="10" id="KW-1185">Reference proteome</keyword>
<sequence>MTGKDKFRFVRQNMKKSKMRIFMTVLASAMACTFLIVLASVGFGLHQTVLRDVMEEDAINEISIYGTEDEDGQYRNINKEDVEYFRSLDDVRAVSTLIYLNQQPEYIVDTHHIHANTRVSEFFGEEQAGIQLEAGELPSAANEIIVGYHFLQNLSPIETDEDVEVYDENGNILDELRYTEDIIGQTVSFTIEKYMGDDEFESKVFEAVITGITEQPAREWVEDTTVYITEEMLASIESYTETTKGNIYPEEDEYEQYYTGYDDVYLYSHSLPHVEALTTQLQDEGYYVYSVASQLKEINILFNIAKAGLIFIGTIAVLIASIGIYNTMTMAVTERAPDIGIMKAIGASPKTIKQIFLLESTYIGLLGALFGTIVAYIISYSVNFIIPLILEGVYGEPLPDGLKFSAIPWTLVVIAVTICLIVTIISGSRPAKKATKIDVLKAMRREI</sequence>
<feature type="domain" description="ABC3 transporter permease C-terminal" evidence="8">
    <location>
        <begin position="310"/>
        <end position="429"/>
    </location>
</feature>
<proteinExistence type="inferred from homology"/>
<evidence type="ECO:0000256" key="3">
    <source>
        <dbReference type="ARBA" id="ARBA00022692"/>
    </source>
</evidence>
<comment type="subcellular location">
    <subcellularLocation>
        <location evidence="1">Cell membrane</location>
        <topology evidence="1">Multi-pass membrane protein</topology>
    </subcellularLocation>
</comment>
<dbReference type="GO" id="GO:0022857">
    <property type="term" value="F:transmembrane transporter activity"/>
    <property type="evidence" value="ECO:0007669"/>
    <property type="project" value="TreeGrafter"/>
</dbReference>
<dbReference type="InterPro" id="IPR003838">
    <property type="entry name" value="ABC3_permease_C"/>
</dbReference>
<accession>A0A9J6RBK2</accession>
<dbReference type="RefSeq" id="WP_268779476.1">
    <property type="nucleotide sequence ID" value="NZ_JAPRAT010000008.1"/>
</dbReference>
<feature type="transmembrane region" description="Helical" evidence="7">
    <location>
        <begin position="406"/>
        <end position="426"/>
    </location>
</feature>
<dbReference type="AlphaFoldDB" id="A0A9J6RBK2"/>
<comment type="caution">
    <text evidence="9">The sequence shown here is derived from an EMBL/GenBank/DDBJ whole genome shotgun (WGS) entry which is preliminary data.</text>
</comment>
<evidence type="ECO:0000256" key="7">
    <source>
        <dbReference type="SAM" id="Phobius"/>
    </source>
</evidence>
<dbReference type="Proteomes" id="UP001084197">
    <property type="component" value="Unassembled WGS sequence"/>
</dbReference>
<evidence type="ECO:0000313" key="10">
    <source>
        <dbReference type="Proteomes" id="UP001084197"/>
    </source>
</evidence>
<gene>
    <name evidence="9" type="ORF">OWO01_05750</name>
</gene>
<keyword evidence="5 7" id="KW-0472">Membrane</keyword>
<evidence type="ECO:0000313" key="9">
    <source>
        <dbReference type="EMBL" id="MCZ0702707.1"/>
    </source>
</evidence>
<dbReference type="PANTHER" id="PTHR30572:SF4">
    <property type="entry name" value="ABC TRANSPORTER PERMEASE YTRF"/>
    <property type="match status" value="1"/>
</dbReference>